<dbReference type="Proteomes" id="UP000692954">
    <property type="component" value="Unassembled WGS sequence"/>
</dbReference>
<name>A0A8S1MAZ0_9CILI</name>
<evidence type="ECO:0000313" key="3">
    <source>
        <dbReference type="Proteomes" id="UP000692954"/>
    </source>
</evidence>
<gene>
    <name evidence="2" type="ORF">PSON_ATCC_30995.1.T0290188</name>
</gene>
<sequence>MKSQVTNYRQKSLSLQAPSSFLIRTEQNINKTLIAHHYNLPLISQQQNDRQDQNQKIKMFQHIQDFSNIKKGLEIIENYENQQNFRKVTDREEYRSLQENRQIVDYIKSQKQRYEDLIESNLDNLRNLEGMQFNLSTNLNEQSSFRKALLKKKILSFKPNKIHSINLNTIEDVEMQKNNQQIIFTQRFKQKLREGVKQQKTKNQGINLESSLKDSEEERCKTVNSRNKRPSLQLKIWNNINLNKQSQPKFQLRFRNKKFRIIVIVVFAILKLSKKYKKILEKRKIANKHFQAQEESHIKFINLFGIQQHSIQHRKFVDLLFQKIHRITKEQTYLQECQNIKSMRVEIRQDVQKQRLCFLIKILFQDLELITRKNIIPPFILHSLNLCLFSGKHTQTSQFVINRTKFYSKTVYSLNSQQKVLIALEYLIFTIIAPNILDIANELDQKIQDCSIITLFYFIAFTGVLMAIFTKQFEKLNKIQNSNIKPIQRVIQLKKNNQGFPCFAIFSVNNKIDENENKIIIGGFEYSAIIDLIQSKPFWTVQISKLFSKIVSNIGDLIDITNVQ</sequence>
<organism evidence="2 3">
    <name type="scientific">Paramecium sonneborni</name>
    <dbReference type="NCBI Taxonomy" id="65129"/>
    <lineage>
        <taxon>Eukaryota</taxon>
        <taxon>Sar</taxon>
        <taxon>Alveolata</taxon>
        <taxon>Ciliophora</taxon>
        <taxon>Intramacronucleata</taxon>
        <taxon>Oligohymenophorea</taxon>
        <taxon>Peniculida</taxon>
        <taxon>Parameciidae</taxon>
        <taxon>Paramecium</taxon>
    </lineage>
</organism>
<protein>
    <recommendedName>
        <fullName evidence="4">Transmembrane protein</fullName>
    </recommendedName>
</protein>
<dbReference type="EMBL" id="CAJJDN010000029">
    <property type="protein sequence ID" value="CAD8072484.1"/>
    <property type="molecule type" value="Genomic_DNA"/>
</dbReference>
<reference evidence="2" key="1">
    <citation type="submission" date="2021-01" db="EMBL/GenBank/DDBJ databases">
        <authorList>
            <consortium name="Genoscope - CEA"/>
            <person name="William W."/>
        </authorList>
    </citation>
    <scope>NUCLEOTIDE SEQUENCE</scope>
</reference>
<dbReference type="AlphaFoldDB" id="A0A8S1MAZ0"/>
<feature type="transmembrane region" description="Helical" evidence="1">
    <location>
        <begin position="420"/>
        <end position="440"/>
    </location>
</feature>
<comment type="caution">
    <text evidence="2">The sequence shown here is derived from an EMBL/GenBank/DDBJ whole genome shotgun (WGS) entry which is preliminary data.</text>
</comment>
<keyword evidence="3" id="KW-1185">Reference proteome</keyword>
<evidence type="ECO:0000256" key="1">
    <source>
        <dbReference type="SAM" id="Phobius"/>
    </source>
</evidence>
<accession>A0A8S1MAZ0</accession>
<evidence type="ECO:0000313" key="2">
    <source>
        <dbReference type="EMBL" id="CAD8072484.1"/>
    </source>
</evidence>
<keyword evidence="1" id="KW-1133">Transmembrane helix</keyword>
<proteinExistence type="predicted"/>
<keyword evidence="1" id="KW-0812">Transmembrane</keyword>
<feature type="transmembrane region" description="Helical" evidence="1">
    <location>
        <begin position="452"/>
        <end position="470"/>
    </location>
</feature>
<keyword evidence="1" id="KW-0472">Membrane</keyword>
<evidence type="ECO:0008006" key="4">
    <source>
        <dbReference type="Google" id="ProtNLM"/>
    </source>
</evidence>